<keyword evidence="3" id="KW-1185">Reference proteome</keyword>
<dbReference type="AlphaFoldDB" id="A0A8E2E720"/>
<proteinExistence type="predicted"/>
<dbReference type="Proteomes" id="UP000250266">
    <property type="component" value="Unassembled WGS sequence"/>
</dbReference>
<dbReference type="EMBL" id="KV745065">
    <property type="protein sequence ID" value="OCK78358.1"/>
    <property type="molecule type" value="Genomic_DNA"/>
</dbReference>
<evidence type="ECO:0000313" key="2">
    <source>
        <dbReference type="EMBL" id="OCK78358.1"/>
    </source>
</evidence>
<keyword evidence="1" id="KW-0472">Membrane</keyword>
<sequence>MCDECKRQNSAQRQRRNYHILIAIFLVPLPYILISLNLSHASIQKSFQALSIP</sequence>
<keyword evidence="1" id="KW-0812">Transmembrane</keyword>
<name>A0A8E2E720_9PEZI</name>
<reference evidence="2 3" key="1">
    <citation type="journal article" date="2016" name="Nat. Commun.">
        <title>Ectomycorrhizal ecology is imprinted in the genome of the dominant symbiotic fungus Cenococcum geophilum.</title>
        <authorList>
            <consortium name="DOE Joint Genome Institute"/>
            <person name="Peter M."/>
            <person name="Kohler A."/>
            <person name="Ohm R.A."/>
            <person name="Kuo A."/>
            <person name="Krutzmann J."/>
            <person name="Morin E."/>
            <person name="Arend M."/>
            <person name="Barry K.W."/>
            <person name="Binder M."/>
            <person name="Choi C."/>
            <person name="Clum A."/>
            <person name="Copeland A."/>
            <person name="Grisel N."/>
            <person name="Haridas S."/>
            <person name="Kipfer T."/>
            <person name="LaButti K."/>
            <person name="Lindquist E."/>
            <person name="Lipzen A."/>
            <person name="Maire R."/>
            <person name="Meier B."/>
            <person name="Mihaltcheva S."/>
            <person name="Molinier V."/>
            <person name="Murat C."/>
            <person name="Poggeler S."/>
            <person name="Quandt C.A."/>
            <person name="Sperisen C."/>
            <person name="Tritt A."/>
            <person name="Tisserant E."/>
            <person name="Crous P.W."/>
            <person name="Henrissat B."/>
            <person name="Nehls U."/>
            <person name="Egli S."/>
            <person name="Spatafora J.W."/>
            <person name="Grigoriev I.V."/>
            <person name="Martin F.M."/>
        </authorList>
    </citation>
    <scope>NUCLEOTIDE SEQUENCE [LARGE SCALE GENOMIC DNA]</scope>
    <source>
        <strain evidence="2 3">CBS 459.81</strain>
    </source>
</reference>
<accession>A0A8E2E720</accession>
<gene>
    <name evidence="2" type="ORF">K432DRAFT_332201</name>
</gene>
<evidence type="ECO:0000256" key="1">
    <source>
        <dbReference type="SAM" id="Phobius"/>
    </source>
</evidence>
<organism evidence="2 3">
    <name type="scientific">Lepidopterella palustris CBS 459.81</name>
    <dbReference type="NCBI Taxonomy" id="1314670"/>
    <lineage>
        <taxon>Eukaryota</taxon>
        <taxon>Fungi</taxon>
        <taxon>Dikarya</taxon>
        <taxon>Ascomycota</taxon>
        <taxon>Pezizomycotina</taxon>
        <taxon>Dothideomycetes</taxon>
        <taxon>Pleosporomycetidae</taxon>
        <taxon>Mytilinidiales</taxon>
        <taxon>Argynnaceae</taxon>
        <taxon>Lepidopterella</taxon>
    </lineage>
</organism>
<keyword evidence="1" id="KW-1133">Transmembrane helix</keyword>
<feature type="transmembrane region" description="Helical" evidence="1">
    <location>
        <begin position="20"/>
        <end position="38"/>
    </location>
</feature>
<protein>
    <submittedName>
        <fullName evidence="2">Uncharacterized protein</fullName>
    </submittedName>
</protein>
<evidence type="ECO:0000313" key="3">
    <source>
        <dbReference type="Proteomes" id="UP000250266"/>
    </source>
</evidence>